<dbReference type="AlphaFoldDB" id="A0A5B3G9F5"/>
<organism evidence="1 2">
    <name type="scientific">Alistipes shahii</name>
    <dbReference type="NCBI Taxonomy" id="328814"/>
    <lineage>
        <taxon>Bacteria</taxon>
        <taxon>Pseudomonadati</taxon>
        <taxon>Bacteroidota</taxon>
        <taxon>Bacteroidia</taxon>
        <taxon>Bacteroidales</taxon>
        <taxon>Rikenellaceae</taxon>
        <taxon>Alistipes</taxon>
    </lineage>
</organism>
<name>A0A5B3G9F5_9BACT</name>
<dbReference type="Proteomes" id="UP000323567">
    <property type="component" value="Unassembled WGS sequence"/>
</dbReference>
<sequence length="198" mass="22736">MKKIMFNDRYGLTQAVIEGRKTMTRRIIIPQPDFLSDNFGWAKRNNGDVILPKYGVDEIVAVAQRYSTIAAGHPDVDTFLFQVAKAHKISLESVQDLAGWNNKMFAKAELMPHQIRITRIKCERLQDISDEECLREGIRQFTPNFPKNFPIHPTHFVIGDILKDTPREAFAALIDKVSDRGTWDGNPWVEAHEFDLLK</sequence>
<evidence type="ECO:0000313" key="1">
    <source>
        <dbReference type="EMBL" id="KAA2369872.1"/>
    </source>
</evidence>
<comment type="caution">
    <text evidence="1">The sequence shown here is derived from an EMBL/GenBank/DDBJ whole genome shotgun (WGS) entry which is preliminary data.</text>
</comment>
<accession>A0A5B3G9F5</accession>
<protein>
    <submittedName>
        <fullName evidence="1">Uncharacterized protein</fullName>
    </submittedName>
</protein>
<reference evidence="1 2" key="1">
    <citation type="journal article" date="2019" name="Nat. Med.">
        <title>A library of human gut bacterial isolates paired with longitudinal multiomics data enables mechanistic microbiome research.</title>
        <authorList>
            <person name="Poyet M."/>
            <person name="Groussin M."/>
            <person name="Gibbons S.M."/>
            <person name="Avila-Pacheco J."/>
            <person name="Jiang X."/>
            <person name="Kearney S.M."/>
            <person name="Perrotta A.R."/>
            <person name="Berdy B."/>
            <person name="Zhao S."/>
            <person name="Lieberman T.D."/>
            <person name="Swanson P.K."/>
            <person name="Smith M."/>
            <person name="Roesemann S."/>
            <person name="Alexander J.E."/>
            <person name="Rich S.A."/>
            <person name="Livny J."/>
            <person name="Vlamakis H."/>
            <person name="Clish C."/>
            <person name="Bullock K."/>
            <person name="Deik A."/>
            <person name="Scott J."/>
            <person name="Pierce K.A."/>
            <person name="Xavier R.J."/>
            <person name="Alm E.J."/>
        </authorList>
    </citation>
    <scope>NUCLEOTIDE SEQUENCE [LARGE SCALE GENOMIC DNA]</scope>
    <source>
        <strain evidence="1 2">BIOML-A2</strain>
    </source>
</reference>
<evidence type="ECO:0000313" key="2">
    <source>
        <dbReference type="Proteomes" id="UP000323567"/>
    </source>
</evidence>
<gene>
    <name evidence="1" type="ORF">F2Y13_08785</name>
</gene>
<proteinExistence type="predicted"/>
<dbReference type="RefSeq" id="WP_149887395.1">
    <property type="nucleotide sequence ID" value="NZ_DBEWHZ010000173.1"/>
</dbReference>
<dbReference type="EMBL" id="VVXK01000011">
    <property type="protein sequence ID" value="KAA2369872.1"/>
    <property type="molecule type" value="Genomic_DNA"/>
</dbReference>